<evidence type="ECO:0000313" key="2">
    <source>
        <dbReference type="EMBL" id="KIJ32908.1"/>
    </source>
</evidence>
<name>A0A0C9TRX7_SPHS4</name>
<organism evidence="2 3">
    <name type="scientific">Sphaerobolus stellatus (strain SS14)</name>
    <dbReference type="NCBI Taxonomy" id="990650"/>
    <lineage>
        <taxon>Eukaryota</taxon>
        <taxon>Fungi</taxon>
        <taxon>Dikarya</taxon>
        <taxon>Basidiomycota</taxon>
        <taxon>Agaricomycotina</taxon>
        <taxon>Agaricomycetes</taxon>
        <taxon>Phallomycetidae</taxon>
        <taxon>Geastrales</taxon>
        <taxon>Sphaerobolaceae</taxon>
        <taxon>Sphaerobolus</taxon>
    </lineage>
</organism>
<sequence>MERVKLIDLDFTWHVSHEGQPCPYFADRGGSQNITLVDTTGIHYVNVGFCRCGNAGNFAEQLMLVKLFPATVDQPKTAFTFRCLKLFHMLNLIAHTTAWDFTGMLQRLTDNVDPHGNPGIYKQFNFVQRQWRLVWAWRRAGRTGLNGGEHLPMALPCVSCPLPGINLDRDWQSDPERYVS</sequence>
<dbReference type="AlphaFoldDB" id="A0A0C9TRX7"/>
<reference evidence="2 3" key="1">
    <citation type="submission" date="2014-06" db="EMBL/GenBank/DDBJ databases">
        <title>Evolutionary Origins and Diversification of the Mycorrhizal Mutualists.</title>
        <authorList>
            <consortium name="DOE Joint Genome Institute"/>
            <consortium name="Mycorrhizal Genomics Consortium"/>
            <person name="Kohler A."/>
            <person name="Kuo A."/>
            <person name="Nagy L.G."/>
            <person name="Floudas D."/>
            <person name="Copeland A."/>
            <person name="Barry K.W."/>
            <person name="Cichocki N."/>
            <person name="Veneault-Fourrey C."/>
            <person name="LaButti K."/>
            <person name="Lindquist E.A."/>
            <person name="Lipzen A."/>
            <person name="Lundell T."/>
            <person name="Morin E."/>
            <person name="Murat C."/>
            <person name="Riley R."/>
            <person name="Ohm R."/>
            <person name="Sun H."/>
            <person name="Tunlid A."/>
            <person name="Henrissat B."/>
            <person name="Grigoriev I.V."/>
            <person name="Hibbett D.S."/>
            <person name="Martin F."/>
        </authorList>
    </citation>
    <scope>NUCLEOTIDE SEQUENCE [LARGE SCALE GENOMIC DNA]</scope>
    <source>
        <strain evidence="2 3">SS14</strain>
    </source>
</reference>
<feature type="domain" description="CxC2-like cysteine cluster KDZ transposase-associated" evidence="1">
    <location>
        <begin position="8"/>
        <end position="112"/>
    </location>
</feature>
<accession>A0A0C9TRX7</accession>
<dbReference type="HOGENOM" id="CLU_003703_1_0_1"/>
<evidence type="ECO:0000313" key="3">
    <source>
        <dbReference type="Proteomes" id="UP000054279"/>
    </source>
</evidence>
<protein>
    <recommendedName>
        <fullName evidence="1">CxC2-like cysteine cluster KDZ transposase-associated domain-containing protein</fullName>
    </recommendedName>
</protein>
<gene>
    <name evidence="2" type="ORF">M422DRAFT_183942</name>
</gene>
<dbReference type="Proteomes" id="UP000054279">
    <property type="component" value="Unassembled WGS sequence"/>
</dbReference>
<keyword evidence="3" id="KW-1185">Reference proteome</keyword>
<dbReference type="InterPro" id="IPR041457">
    <property type="entry name" value="CxC2_KDZ-assoc"/>
</dbReference>
<dbReference type="OrthoDB" id="3149508at2759"/>
<dbReference type="EMBL" id="KN837220">
    <property type="protein sequence ID" value="KIJ32908.1"/>
    <property type="molecule type" value="Genomic_DNA"/>
</dbReference>
<dbReference type="Pfam" id="PF18803">
    <property type="entry name" value="CxC2"/>
    <property type="match status" value="1"/>
</dbReference>
<evidence type="ECO:0000259" key="1">
    <source>
        <dbReference type="Pfam" id="PF18803"/>
    </source>
</evidence>
<proteinExistence type="predicted"/>